<name>A0ABU3ICL7_9ACTO</name>
<accession>A0ABU3ICL7</accession>
<feature type="domain" description="3-dehydroquinate synthase C-terminal" evidence="19">
    <location>
        <begin position="175"/>
        <end position="313"/>
    </location>
</feature>
<evidence type="ECO:0000259" key="19">
    <source>
        <dbReference type="Pfam" id="PF24621"/>
    </source>
</evidence>
<evidence type="ECO:0000256" key="3">
    <source>
        <dbReference type="ARBA" id="ARBA00004496"/>
    </source>
</evidence>
<comment type="caution">
    <text evidence="20">The sequence shown here is derived from an EMBL/GenBank/DDBJ whole genome shotgun (WGS) entry which is preliminary data.</text>
</comment>
<feature type="domain" description="3-dehydroquinate synthase N-terminal" evidence="18">
    <location>
        <begin position="62"/>
        <end position="172"/>
    </location>
</feature>
<dbReference type="InterPro" id="IPR050071">
    <property type="entry name" value="Dehydroquinate_synthase"/>
</dbReference>
<dbReference type="PROSITE" id="PS51257">
    <property type="entry name" value="PROKAR_LIPOPROTEIN"/>
    <property type="match status" value="1"/>
</dbReference>
<keyword evidence="9 17" id="KW-0028">Amino-acid biosynthesis</keyword>
<organism evidence="20 21">
    <name type="scientific">Gleimia hominis</name>
    <dbReference type="NCBI Taxonomy" id="595468"/>
    <lineage>
        <taxon>Bacteria</taxon>
        <taxon>Bacillati</taxon>
        <taxon>Actinomycetota</taxon>
        <taxon>Actinomycetes</taxon>
        <taxon>Actinomycetales</taxon>
        <taxon>Actinomycetaceae</taxon>
        <taxon>Gleimia</taxon>
    </lineage>
</organism>
<dbReference type="Pfam" id="PF01761">
    <property type="entry name" value="DHQ_synthase"/>
    <property type="match status" value="1"/>
</dbReference>
<dbReference type="EC" id="4.2.3.4" evidence="6 17"/>
<dbReference type="SUPFAM" id="SSF56796">
    <property type="entry name" value="Dehydroquinate synthase-like"/>
    <property type="match status" value="1"/>
</dbReference>
<comment type="catalytic activity">
    <reaction evidence="1 17">
        <text>7-phospho-2-dehydro-3-deoxy-D-arabino-heptonate = 3-dehydroquinate + phosphate</text>
        <dbReference type="Rhea" id="RHEA:21968"/>
        <dbReference type="ChEBI" id="CHEBI:32364"/>
        <dbReference type="ChEBI" id="CHEBI:43474"/>
        <dbReference type="ChEBI" id="CHEBI:58394"/>
        <dbReference type="EC" id="4.2.3.4"/>
    </reaction>
</comment>
<comment type="cofactor">
    <cofactor evidence="2 17">
        <name>NAD(+)</name>
        <dbReference type="ChEBI" id="CHEBI:57540"/>
    </cofactor>
</comment>
<keyword evidence="8 17" id="KW-0963">Cytoplasm</keyword>
<evidence type="ECO:0000313" key="20">
    <source>
        <dbReference type="EMBL" id="MDT3767676.1"/>
    </source>
</evidence>
<dbReference type="PANTHER" id="PTHR43622">
    <property type="entry name" value="3-DEHYDROQUINATE SYNTHASE"/>
    <property type="match status" value="1"/>
</dbReference>
<keyword evidence="14 17" id="KW-0057">Aromatic amino acid biosynthesis</keyword>
<evidence type="ECO:0000256" key="6">
    <source>
        <dbReference type="ARBA" id="ARBA00013031"/>
    </source>
</evidence>
<feature type="binding site" evidence="17">
    <location>
        <position position="237"/>
    </location>
    <ligand>
        <name>Zn(2+)</name>
        <dbReference type="ChEBI" id="CHEBI:29105"/>
    </ligand>
</feature>
<dbReference type="InterPro" id="IPR016037">
    <property type="entry name" value="DHQ_synth_AroB"/>
</dbReference>
<keyword evidence="12 17" id="KW-0862">Zinc</keyword>
<feature type="binding site" evidence="17">
    <location>
        <begin position="65"/>
        <end position="70"/>
    </location>
    <ligand>
        <name>NAD(+)</name>
        <dbReference type="ChEBI" id="CHEBI:57540"/>
    </ligand>
</feature>
<proteinExistence type="inferred from homology"/>
<dbReference type="Proteomes" id="UP001247542">
    <property type="component" value="Unassembled WGS sequence"/>
</dbReference>
<keyword evidence="10 17" id="KW-0479">Metal-binding</keyword>
<evidence type="ECO:0000256" key="8">
    <source>
        <dbReference type="ARBA" id="ARBA00022490"/>
    </source>
</evidence>
<dbReference type="NCBIfam" id="TIGR01357">
    <property type="entry name" value="aroB"/>
    <property type="match status" value="1"/>
</dbReference>
<dbReference type="Gene3D" id="1.20.1090.10">
    <property type="entry name" value="Dehydroquinate synthase-like - alpha domain"/>
    <property type="match status" value="1"/>
</dbReference>
<evidence type="ECO:0000256" key="16">
    <source>
        <dbReference type="ARBA" id="ARBA00023285"/>
    </source>
</evidence>
<dbReference type="PANTHER" id="PTHR43622:SF7">
    <property type="entry name" value="3-DEHYDROQUINATE SYNTHASE, CHLOROPLASTIC"/>
    <property type="match status" value="1"/>
</dbReference>
<keyword evidence="21" id="KW-1185">Reference proteome</keyword>
<dbReference type="CDD" id="cd08195">
    <property type="entry name" value="DHQS"/>
    <property type="match status" value="1"/>
</dbReference>
<evidence type="ECO:0000256" key="10">
    <source>
        <dbReference type="ARBA" id="ARBA00022723"/>
    </source>
</evidence>
<feature type="binding site" evidence="17">
    <location>
        <begin position="123"/>
        <end position="124"/>
    </location>
    <ligand>
        <name>NAD(+)</name>
        <dbReference type="ChEBI" id="CHEBI:57540"/>
    </ligand>
</feature>
<evidence type="ECO:0000256" key="14">
    <source>
        <dbReference type="ARBA" id="ARBA00023141"/>
    </source>
</evidence>
<feature type="binding site" evidence="17">
    <location>
        <position position="145"/>
    </location>
    <ligand>
        <name>NAD(+)</name>
        <dbReference type="ChEBI" id="CHEBI:57540"/>
    </ligand>
</feature>
<dbReference type="RefSeq" id="WP_313273451.1">
    <property type="nucleotide sequence ID" value="NZ_JASXSX010000001.1"/>
</dbReference>
<protein>
    <recommendedName>
        <fullName evidence="7 17">3-dehydroquinate synthase</fullName>
        <shortName evidence="17">DHQS</shortName>
        <ecNumber evidence="6 17">4.2.3.4</ecNumber>
    </recommendedName>
</protein>
<dbReference type="PIRSF" id="PIRSF001455">
    <property type="entry name" value="DHQ_synth"/>
    <property type="match status" value="1"/>
</dbReference>
<dbReference type="InterPro" id="IPR056179">
    <property type="entry name" value="DHQS_C"/>
</dbReference>
<evidence type="ECO:0000256" key="1">
    <source>
        <dbReference type="ARBA" id="ARBA00001393"/>
    </source>
</evidence>
<keyword evidence="16 17" id="KW-0170">Cobalt</keyword>
<evidence type="ECO:0000256" key="5">
    <source>
        <dbReference type="ARBA" id="ARBA00005412"/>
    </source>
</evidence>
<feature type="binding site" evidence="17">
    <location>
        <position position="136"/>
    </location>
    <ligand>
        <name>NAD(+)</name>
        <dbReference type="ChEBI" id="CHEBI:57540"/>
    </ligand>
</feature>
<evidence type="ECO:0000256" key="4">
    <source>
        <dbReference type="ARBA" id="ARBA00004661"/>
    </source>
</evidence>
<feature type="binding site" evidence="17">
    <location>
        <position position="178"/>
    </location>
    <ligand>
        <name>Zn(2+)</name>
        <dbReference type="ChEBI" id="CHEBI:29105"/>
    </ligand>
</feature>
<keyword evidence="15 17" id="KW-0456">Lyase</keyword>
<comment type="function">
    <text evidence="17">Catalyzes the conversion of 3-deoxy-D-arabino-heptulosonate 7-phosphate (DAHP) to dehydroquinate (DHQ).</text>
</comment>
<comment type="subcellular location">
    <subcellularLocation>
        <location evidence="3 17">Cytoplasm</location>
    </subcellularLocation>
</comment>
<dbReference type="HAMAP" id="MF_00110">
    <property type="entry name" value="DHQ_synthase"/>
    <property type="match status" value="1"/>
</dbReference>
<evidence type="ECO:0000256" key="2">
    <source>
        <dbReference type="ARBA" id="ARBA00001911"/>
    </source>
</evidence>
<comment type="caution">
    <text evidence="17">Lacks conserved residue(s) required for the propagation of feature annotation.</text>
</comment>
<comment type="similarity">
    <text evidence="5 17">Belongs to the sugar phosphate cyclases superfamily. Dehydroquinate synthase family.</text>
</comment>
<dbReference type="InterPro" id="IPR030960">
    <property type="entry name" value="DHQS/DOIS_N"/>
</dbReference>
<feature type="binding site" evidence="17">
    <location>
        <position position="253"/>
    </location>
    <ligand>
        <name>Zn(2+)</name>
        <dbReference type="ChEBI" id="CHEBI:29105"/>
    </ligand>
</feature>
<dbReference type="InterPro" id="IPR030963">
    <property type="entry name" value="DHQ_synth_fam"/>
</dbReference>
<evidence type="ECO:0000256" key="12">
    <source>
        <dbReference type="ARBA" id="ARBA00022833"/>
    </source>
</evidence>
<evidence type="ECO:0000256" key="11">
    <source>
        <dbReference type="ARBA" id="ARBA00022741"/>
    </source>
</evidence>
<comment type="cofactor">
    <cofactor evidence="17">
        <name>Co(2+)</name>
        <dbReference type="ChEBI" id="CHEBI:48828"/>
    </cofactor>
    <cofactor evidence="17">
        <name>Zn(2+)</name>
        <dbReference type="ChEBI" id="CHEBI:29105"/>
    </cofactor>
    <text evidence="17">Binds 1 divalent metal cation per subunit. Can use either Co(2+) or Zn(2+).</text>
</comment>
<evidence type="ECO:0000313" key="21">
    <source>
        <dbReference type="Proteomes" id="UP001247542"/>
    </source>
</evidence>
<dbReference type="EMBL" id="JASXSX010000001">
    <property type="protein sequence ID" value="MDT3767676.1"/>
    <property type="molecule type" value="Genomic_DNA"/>
</dbReference>
<keyword evidence="13 17" id="KW-0520">NAD</keyword>
<keyword evidence="11 17" id="KW-0547">Nucleotide-binding</keyword>
<reference evidence="20 21" key="1">
    <citation type="submission" date="2023-06" db="EMBL/GenBank/DDBJ databases">
        <title>Draft genome sequence of Gleimia hominis type strain CCUG 57540T.</title>
        <authorList>
            <person name="Salva-Serra F."/>
            <person name="Cardew S."/>
            <person name="Jensie Markopoulos S."/>
            <person name="Ohlen M."/>
            <person name="Inganas E."/>
            <person name="Svensson-Stadler L."/>
            <person name="Moore E.R.B."/>
        </authorList>
    </citation>
    <scope>NUCLEOTIDE SEQUENCE [LARGE SCALE GENOMIC DNA]</scope>
    <source>
        <strain evidence="20 21">CCUG 57540</strain>
    </source>
</reference>
<dbReference type="GO" id="GO:0003856">
    <property type="term" value="F:3-dehydroquinate synthase activity"/>
    <property type="evidence" value="ECO:0007669"/>
    <property type="project" value="UniProtKB-EC"/>
</dbReference>
<dbReference type="Gene3D" id="3.40.50.1970">
    <property type="match status" value="1"/>
</dbReference>
<feature type="binding site" evidence="17">
    <location>
        <begin position="99"/>
        <end position="103"/>
    </location>
    <ligand>
        <name>NAD(+)</name>
        <dbReference type="ChEBI" id="CHEBI:57540"/>
    </ligand>
</feature>
<evidence type="ECO:0000256" key="15">
    <source>
        <dbReference type="ARBA" id="ARBA00023239"/>
    </source>
</evidence>
<evidence type="ECO:0000256" key="7">
    <source>
        <dbReference type="ARBA" id="ARBA00017684"/>
    </source>
</evidence>
<evidence type="ECO:0000259" key="18">
    <source>
        <dbReference type="Pfam" id="PF01761"/>
    </source>
</evidence>
<evidence type="ECO:0000256" key="9">
    <source>
        <dbReference type="ARBA" id="ARBA00022605"/>
    </source>
</evidence>
<sequence length="351" mass="37787">MKQIRVRGERDYSVSVGSGTLSCVAEYARGGRALVMHTKSTRAYAQRVGGYLEPSMRVHYLEVPDGEAAKTTAVLAQAWDRAAEVQLGREDLIVSVGGGAVTDLAGFVAATWLRGIDVLHVPTSLLAMVDAAVGGKTGINTSRGKNLAGAFHSPIGVVADTDLLTTLPRRYWVEGMGEVLKCGFIADPSILDDAAEIISPKHSHLESLIAKSVSVKARVVGADPKEAGEREILNYGHTLAHAIEVLEHFTIAHGEAVSIGCVYAAHVAQEMGLGSSQWLEVQRESLRNQGLPTGWKTTNFDAVLELMQRDKKVRSEHIRMVLLAGPAQPTVVPVETKVLRRAAKNMEVIDE</sequence>
<gene>
    <name evidence="17 20" type="primary">aroB</name>
    <name evidence="20" type="ORF">QS713_06315</name>
</gene>
<evidence type="ECO:0000256" key="17">
    <source>
        <dbReference type="HAMAP-Rule" id="MF_00110"/>
    </source>
</evidence>
<evidence type="ECO:0000256" key="13">
    <source>
        <dbReference type="ARBA" id="ARBA00023027"/>
    </source>
</evidence>
<comment type="pathway">
    <text evidence="4 17">Metabolic intermediate biosynthesis; chorismate biosynthesis; chorismate from D-erythrose 4-phosphate and phosphoenolpyruvate: step 2/7.</text>
</comment>
<dbReference type="Pfam" id="PF24621">
    <property type="entry name" value="DHQS_C"/>
    <property type="match status" value="1"/>
</dbReference>